<feature type="domain" description="RNase NYN" evidence="1">
    <location>
        <begin position="79"/>
        <end position="212"/>
    </location>
</feature>
<dbReference type="InterPro" id="IPR021869">
    <property type="entry name" value="RNase_Zc3h12_NYN"/>
</dbReference>
<dbReference type="GO" id="GO:0004521">
    <property type="term" value="F:RNA endonuclease activity"/>
    <property type="evidence" value="ECO:0007669"/>
    <property type="project" value="TreeGrafter"/>
</dbReference>
<dbReference type="VEuPathDB" id="VectorBase:AALFPA_054014"/>
<dbReference type="GO" id="GO:0003729">
    <property type="term" value="F:mRNA binding"/>
    <property type="evidence" value="ECO:0007669"/>
    <property type="project" value="TreeGrafter"/>
</dbReference>
<dbReference type="PANTHER" id="PTHR12876:SF35">
    <property type="entry name" value="LD08718P-RELATED"/>
    <property type="match status" value="1"/>
</dbReference>
<dbReference type="VEuPathDB" id="VectorBase:AALC636_029130"/>
<accession>A0A023EM01</accession>
<evidence type="ECO:0000259" key="1">
    <source>
        <dbReference type="Pfam" id="PF11977"/>
    </source>
</evidence>
<dbReference type="Gene3D" id="3.40.50.11980">
    <property type="match status" value="1"/>
</dbReference>
<evidence type="ECO:0000313" key="2">
    <source>
        <dbReference type="EMBL" id="JAC09314.1"/>
    </source>
</evidence>
<dbReference type="GO" id="GO:0036464">
    <property type="term" value="C:cytoplasmic ribonucleoprotein granule"/>
    <property type="evidence" value="ECO:0007669"/>
    <property type="project" value="TreeGrafter"/>
</dbReference>
<protein>
    <submittedName>
        <fullName evidence="2">Putative zc3h12a-like ribonuclease nyn domain protein</fullName>
    </submittedName>
</protein>
<dbReference type="GO" id="GO:0005634">
    <property type="term" value="C:nucleus"/>
    <property type="evidence" value="ECO:0007669"/>
    <property type="project" value="TreeGrafter"/>
</dbReference>
<dbReference type="AlphaFoldDB" id="A0A023EM01"/>
<dbReference type="Pfam" id="PF11977">
    <property type="entry name" value="RNase_Zc3h12a"/>
    <property type="match status" value="1"/>
</dbReference>
<proteinExistence type="evidence at transcript level"/>
<dbReference type="PANTHER" id="PTHR12876">
    <property type="entry name" value="N4BP1-RELATED"/>
    <property type="match status" value="1"/>
</dbReference>
<dbReference type="InterPro" id="IPR051101">
    <property type="entry name" value="ZC3H12/N4BP1_RNase_Reg"/>
</dbReference>
<dbReference type="VEuPathDB" id="VectorBase:AALF005701"/>
<sequence>MAVINRNSCNSKSIEKRKRNLKKPSLQTGQRSEALANAIPARTIQNLRSSWIRAKRQVRRIFDRLRSSAPVDNLPPQNSVVLIDACNVGYFYTNHRGFSAEGVRLALQHFFDRGFEAYGMLPRFRLKPGKSSDYTILDMLYKNGRLIATPCKEFPVRGMAYDDRFMLEIATKYGCTIVSNDQYRDVMHERPGWADCVRQRRRGFQWNGSYFMLS</sequence>
<reference evidence="2" key="1">
    <citation type="journal article" date="2014" name="PLoS Negl. Trop. Dis.">
        <title>Identification and characterization of seminal fluid proteins in the Asian tiger mosquito, Aedes albopictus.</title>
        <authorList>
            <person name="Boes K.E."/>
            <person name="Ribeiro J.M."/>
            <person name="Wong A."/>
            <person name="Harrington L.C."/>
            <person name="Wolfner M.F."/>
            <person name="Sirot L.K."/>
        </authorList>
    </citation>
    <scope>NUCLEOTIDE SEQUENCE</scope>
    <source>
        <tissue evidence="2">Reproductive organs</tissue>
    </source>
</reference>
<organism evidence="2">
    <name type="scientific">Aedes albopictus</name>
    <name type="common">Asian tiger mosquito</name>
    <name type="synonym">Stegomyia albopicta</name>
    <dbReference type="NCBI Taxonomy" id="7160"/>
    <lineage>
        <taxon>Eukaryota</taxon>
        <taxon>Metazoa</taxon>
        <taxon>Ecdysozoa</taxon>
        <taxon>Arthropoda</taxon>
        <taxon>Hexapoda</taxon>
        <taxon>Insecta</taxon>
        <taxon>Pterygota</taxon>
        <taxon>Neoptera</taxon>
        <taxon>Endopterygota</taxon>
        <taxon>Diptera</taxon>
        <taxon>Nematocera</taxon>
        <taxon>Culicoidea</taxon>
        <taxon>Culicidae</taxon>
        <taxon>Culicinae</taxon>
        <taxon>Aedini</taxon>
        <taxon>Aedes</taxon>
        <taxon>Stegomyia</taxon>
    </lineage>
</organism>
<dbReference type="EMBL" id="GAPW01004284">
    <property type="protein sequence ID" value="JAC09314.1"/>
    <property type="molecule type" value="mRNA"/>
</dbReference>
<name>A0A023EM01_AEDAL</name>